<feature type="region of interest" description="Disordered" evidence="4">
    <location>
        <begin position="642"/>
        <end position="667"/>
    </location>
</feature>
<keyword evidence="7" id="KW-1185">Reference proteome</keyword>
<dbReference type="EMBL" id="CP045921">
    <property type="protein sequence ID" value="QHN43124.1"/>
    <property type="molecule type" value="Genomic_DNA"/>
</dbReference>
<feature type="region of interest" description="Disordered" evidence="4">
    <location>
        <begin position="504"/>
        <end position="618"/>
    </location>
</feature>
<sequence length="667" mass="70292">MKRLWSLIVAGLITVVLAVSLVGGTARAVSTTGIPSLLSQGSVSTCAYDNMGWIICPVLRATSVAGDYAFTFVSQNFLKVEVSFYNTQSGAAQAGAIMRTIANVLFVIAFLYIVYALITGRGIGNYNLKRLVPRFILAVIFVNLSYYICQIMVDLSNLLGVGIQQLLVDGVAKNIGASAMPLASSPGTYDVSPLADITSGVISKNEVAWVLLAPLTAVVMSATVICSALIIVLIVRKALVVMLILLAPLAFFAYLLPNTSDYFSRWLKLFLHMLLLFPIISFLIGAGQIVSASIIKAGGSDYQVDNDTIALKPAGQQSATLYLVAAGAAVLPLVGTWYAFKAATNAIDAAGARVSRDGLRRSSRERDEKAKKREQTAMDMNKKSMMLRGINRLQQLNVAKDGESNASIFGRVGGAYRGRGKHQTKTPEQARFDSQVQQRLSELRGGSEAGRSPQELYSQALQRYQDRMNGDAGSDGVNINSYEGIELKASEAFLLESLGKGVGVASTPGAEQQKGSKDSQSDEKDKKAAGISSLNRDGKSSGGNAQTPPPDPYHAPTTGGVTASAMTVAPSTGGGATQASTGGATIIVQAAQPSSGGTGDAQLASGTGFAPRRPSQNSNELLAKTRAAKYVAGAQDALAQQEDMREAGLIPKTPSDSDVMSGDVRLH</sequence>
<proteinExistence type="predicted"/>
<reference evidence="6" key="1">
    <citation type="journal article" date="2021" name="Nat. Microbiol.">
        <title>Cocultivation of an ultrasmall environmental parasitic bacterium with lytic ability against bacteria associated with wastewater foams.</title>
        <authorList>
            <person name="Batinovic S."/>
            <person name="Rose J.J.A."/>
            <person name="Ratcliffe J."/>
            <person name="Seviour R.J."/>
            <person name="Petrovski S."/>
        </authorList>
    </citation>
    <scope>NUCLEOTIDE SEQUENCE</scope>
    <source>
        <strain evidence="6">JR1</strain>
    </source>
</reference>
<feature type="transmembrane region" description="Helical" evidence="5">
    <location>
        <begin position="269"/>
        <end position="290"/>
    </location>
</feature>
<evidence type="ECO:0000256" key="3">
    <source>
        <dbReference type="ARBA" id="ARBA00023136"/>
    </source>
</evidence>
<dbReference type="GO" id="GO:0030255">
    <property type="term" value="P:protein secretion by the type IV secretion system"/>
    <property type="evidence" value="ECO:0007669"/>
    <property type="project" value="InterPro"/>
</dbReference>
<feature type="transmembrane region" description="Helical" evidence="5">
    <location>
        <begin position="321"/>
        <end position="340"/>
    </location>
</feature>
<keyword evidence="2 5" id="KW-1133">Transmembrane helix</keyword>
<dbReference type="KEGG" id="mama:GII36_04715"/>
<dbReference type="InterPro" id="IPR007688">
    <property type="entry name" value="Conjugal_tfr_TrbL/VirB6"/>
</dbReference>
<accession>A0A857MKK2</accession>
<feature type="transmembrane region" description="Helical" evidence="5">
    <location>
        <begin position="96"/>
        <end position="119"/>
    </location>
</feature>
<feature type="transmembrane region" description="Helical" evidence="5">
    <location>
        <begin position="207"/>
        <end position="232"/>
    </location>
</feature>
<name>A0A857MKK2_9BACT</name>
<feature type="region of interest" description="Disordered" evidence="4">
    <location>
        <begin position="411"/>
        <end position="434"/>
    </location>
</feature>
<dbReference type="Proteomes" id="UP001059824">
    <property type="component" value="Chromosome"/>
</dbReference>
<dbReference type="RefSeq" id="WP_260762982.1">
    <property type="nucleotide sequence ID" value="NZ_CP045921.1"/>
</dbReference>
<evidence type="ECO:0000256" key="4">
    <source>
        <dbReference type="SAM" id="MobiDB-lite"/>
    </source>
</evidence>
<evidence type="ECO:0000256" key="5">
    <source>
        <dbReference type="SAM" id="Phobius"/>
    </source>
</evidence>
<evidence type="ECO:0000313" key="7">
    <source>
        <dbReference type="Proteomes" id="UP001059824"/>
    </source>
</evidence>
<evidence type="ECO:0000313" key="6">
    <source>
        <dbReference type="EMBL" id="QHN43124.1"/>
    </source>
</evidence>
<keyword evidence="1 5" id="KW-0812">Transmembrane</keyword>
<feature type="transmembrane region" description="Helical" evidence="5">
    <location>
        <begin position="131"/>
        <end position="153"/>
    </location>
</feature>
<gene>
    <name evidence="6" type="ORF">GII36_04715</name>
</gene>
<dbReference type="AlphaFoldDB" id="A0A857MKK2"/>
<dbReference type="Pfam" id="PF04610">
    <property type="entry name" value="TrbL"/>
    <property type="match status" value="1"/>
</dbReference>
<organism evidence="6 7">
    <name type="scientific">Candidatus Mycosynbacter amalyticus</name>
    <dbReference type="NCBI Taxonomy" id="2665156"/>
    <lineage>
        <taxon>Bacteria</taxon>
        <taxon>Candidatus Saccharimonadota</taxon>
        <taxon>Candidatus Saccharimonadota incertae sedis</taxon>
        <taxon>Candidatus Mycosynbacter</taxon>
    </lineage>
</organism>
<protein>
    <recommendedName>
        <fullName evidence="8">Type IV secretion system protein</fullName>
    </recommendedName>
</protein>
<evidence type="ECO:0008006" key="8">
    <source>
        <dbReference type="Google" id="ProtNLM"/>
    </source>
</evidence>
<feature type="transmembrane region" description="Helical" evidence="5">
    <location>
        <begin position="239"/>
        <end position="257"/>
    </location>
</feature>
<keyword evidence="3 5" id="KW-0472">Membrane</keyword>
<feature type="compositionally biased region" description="Basic and acidic residues" evidence="4">
    <location>
        <begin position="514"/>
        <end position="528"/>
    </location>
</feature>
<evidence type="ECO:0000256" key="1">
    <source>
        <dbReference type="ARBA" id="ARBA00022692"/>
    </source>
</evidence>
<evidence type="ECO:0000256" key="2">
    <source>
        <dbReference type="ARBA" id="ARBA00022989"/>
    </source>
</evidence>